<reference evidence="1" key="1">
    <citation type="submission" date="2023-01" db="EMBL/GenBank/DDBJ databases">
        <title>The growth and conidiation of Purpureocillium lavendulum are regulated by nitrogen source and histone H3K14 acetylation.</title>
        <authorList>
            <person name="Tang P."/>
            <person name="Han J."/>
            <person name="Zhang C."/>
            <person name="Tang P."/>
            <person name="Qi F."/>
            <person name="Zhang K."/>
            <person name="Liang L."/>
        </authorList>
    </citation>
    <scope>NUCLEOTIDE SEQUENCE</scope>
    <source>
        <strain evidence="1">YMF1.00683</strain>
    </source>
</reference>
<dbReference type="Proteomes" id="UP001163105">
    <property type="component" value="Unassembled WGS sequence"/>
</dbReference>
<dbReference type="AlphaFoldDB" id="A0AB34FI33"/>
<gene>
    <name evidence="1" type="ORF">O9K51_08465</name>
</gene>
<comment type="caution">
    <text evidence="1">The sequence shown here is derived from an EMBL/GenBank/DDBJ whole genome shotgun (WGS) entry which is preliminary data.</text>
</comment>
<evidence type="ECO:0000313" key="2">
    <source>
        <dbReference type="Proteomes" id="UP001163105"/>
    </source>
</evidence>
<accession>A0AB34FI33</accession>
<proteinExistence type="predicted"/>
<name>A0AB34FI33_9HYPO</name>
<organism evidence="1 2">
    <name type="scientific">Purpureocillium lavendulum</name>
    <dbReference type="NCBI Taxonomy" id="1247861"/>
    <lineage>
        <taxon>Eukaryota</taxon>
        <taxon>Fungi</taxon>
        <taxon>Dikarya</taxon>
        <taxon>Ascomycota</taxon>
        <taxon>Pezizomycotina</taxon>
        <taxon>Sordariomycetes</taxon>
        <taxon>Hypocreomycetidae</taxon>
        <taxon>Hypocreales</taxon>
        <taxon>Ophiocordycipitaceae</taxon>
        <taxon>Purpureocillium</taxon>
    </lineage>
</organism>
<sequence length="224" mass="25442">MPAKAARKRFEEGQTTLEQAEPYRILTATMPVDALTADWSMGSNRPIQEKHVDALYTIFQRGDMKRASYPLAVLSTLELLGGQRRVAALKRLASGSDAGKQELYWPCNIYDHALPPELNLALRMNRRDPTMAESPGDIWVQLATAVSERPAIFHGTVAEMEEQMLGALRLSGAVGFPLPWLVTIWRNERWQQMTTRWCETTVGCATFQLTTWDWMICHRTDDVF</sequence>
<dbReference type="EMBL" id="JAQHRD010000007">
    <property type="protein sequence ID" value="KAJ6439059.1"/>
    <property type="molecule type" value="Genomic_DNA"/>
</dbReference>
<keyword evidence="2" id="KW-1185">Reference proteome</keyword>
<protein>
    <submittedName>
        <fullName evidence="1">DNA repair protein rad10</fullName>
    </submittedName>
</protein>
<evidence type="ECO:0000313" key="1">
    <source>
        <dbReference type="EMBL" id="KAJ6439059.1"/>
    </source>
</evidence>